<evidence type="ECO:0000256" key="3">
    <source>
        <dbReference type="ARBA" id="ARBA00022679"/>
    </source>
</evidence>
<dbReference type="PANTHER" id="PTHR12176:SF80">
    <property type="entry name" value="EEF1A LYSINE METHYLTRANSFERASE 4"/>
    <property type="match status" value="1"/>
</dbReference>
<evidence type="ECO:0000313" key="6">
    <source>
        <dbReference type="Proteomes" id="UP001054902"/>
    </source>
</evidence>
<dbReference type="Proteomes" id="UP001054902">
    <property type="component" value="Unassembled WGS sequence"/>
</dbReference>
<protein>
    <recommendedName>
        <fullName evidence="4">Methyltransferase type 11 domain-containing protein</fullName>
    </recommendedName>
</protein>
<dbReference type="EMBL" id="BLLK01000062">
    <property type="protein sequence ID" value="GFH58755.1"/>
    <property type="molecule type" value="Genomic_DNA"/>
</dbReference>
<dbReference type="AlphaFoldDB" id="A0AAD3D8I0"/>
<name>A0AAD3D8I0_9STRA</name>
<keyword evidence="6" id="KW-1185">Reference proteome</keyword>
<gene>
    <name evidence="5" type="ORF">CTEN210_15231</name>
</gene>
<feature type="domain" description="Methyltransferase type 11" evidence="4">
    <location>
        <begin position="66"/>
        <end position="162"/>
    </location>
</feature>
<keyword evidence="3" id="KW-0808">Transferase</keyword>
<dbReference type="SUPFAM" id="SSF53335">
    <property type="entry name" value="S-adenosyl-L-methionine-dependent methyltransferases"/>
    <property type="match status" value="1"/>
</dbReference>
<sequence length="213" mass="23842">MSLTRTSNIDDSTGKCVFGIKKYWDDMYNGNGDRPADKYSWYSGWEEIKPFWLDLVPDKSSQILVAGIGNDIVPVQMFDEGWNNMIAFDYSDAAVERAKTLFSDRNVNIFQADARDLPLNDGSIDTTFDKGTLDAIYIHSIEAFKESISELERVTVSGGKVVSISNVIPSDVISEAFDENKWETIHDGGLAFAENGGVTIDLGANLYSWRRRK</sequence>
<evidence type="ECO:0000256" key="2">
    <source>
        <dbReference type="ARBA" id="ARBA00022603"/>
    </source>
</evidence>
<dbReference type="PANTHER" id="PTHR12176">
    <property type="entry name" value="SAM-DEPENDENT METHYLTRANSFERASE SUPERFAMILY PROTEIN"/>
    <property type="match status" value="1"/>
</dbReference>
<dbReference type="InterPro" id="IPR029063">
    <property type="entry name" value="SAM-dependent_MTases_sf"/>
</dbReference>
<reference evidence="5 6" key="1">
    <citation type="journal article" date="2021" name="Sci. Rep.">
        <title>The genome of the diatom Chaetoceros tenuissimus carries an ancient integrated fragment of an extant virus.</title>
        <authorList>
            <person name="Hongo Y."/>
            <person name="Kimura K."/>
            <person name="Takaki Y."/>
            <person name="Yoshida Y."/>
            <person name="Baba S."/>
            <person name="Kobayashi G."/>
            <person name="Nagasaki K."/>
            <person name="Hano T."/>
            <person name="Tomaru Y."/>
        </authorList>
    </citation>
    <scope>NUCLEOTIDE SEQUENCE [LARGE SCALE GENOMIC DNA]</scope>
    <source>
        <strain evidence="5 6">NIES-3715</strain>
    </source>
</reference>
<comment type="caution">
    <text evidence="5">The sequence shown here is derived from an EMBL/GenBank/DDBJ whole genome shotgun (WGS) entry which is preliminary data.</text>
</comment>
<dbReference type="InterPro" id="IPR051419">
    <property type="entry name" value="Lys/N-term_MeTrsfase_sf"/>
</dbReference>
<accession>A0AAD3D8I0</accession>
<dbReference type="Gene3D" id="3.40.50.150">
    <property type="entry name" value="Vaccinia Virus protein VP39"/>
    <property type="match status" value="1"/>
</dbReference>
<keyword evidence="2" id="KW-0489">Methyltransferase</keyword>
<dbReference type="InterPro" id="IPR013216">
    <property type="entry name" value="Methyltransf_11"/>
</dbReference>
<evidence type="ECO:0000259" key="4">
    <source>
        <dbReference type="Pfam" id="PF08241"/>
    </source>
</evidence>
<evidence type="ECO:0000256" key="1">
    <source>
        <dbReference type="ARBA" id="ARBA00008361"/>
    </source>
</evidence>
<organism evidence="5 6">
    <name type="scientific">Chaetoceros tenuissimus</name>
    <dbReference type="NCBI Taxonomy" id="426638"/>
    <lineage>
        <taxon>Eukaryota</taxon>
        <taxon>Sar</taxon>
        <taxon>Stramenopiles</taxon>
        <taxon>Ochrophyta</taxon>
        <taxon>Bacillariophyta</taxon>
        <taxon>Coscinodiscophyceae</taxon>
        <taxon>Chaetocerotophycidae</taxon>
        <taxon>Chaetocerotales</taxon>
        <taxon>Chaetocerotaceae</taxon>
        <taxon>Chaetoceros</taxon>
    </lineage>
</organism>
<dbReference type="GO" id="GO:0032259">
    <property type="term" value="P:methylation"/>
    <property type="evidence" value="ECO:0007669"/>
    <property type="project" value="UniProtKB-KW"/>
</dbReference>
<dbReference type="GO" id="GO:0008757">
    <property type="term" value="F:S-adenosylmethionine-dependent methyltransferase activity"/>
    <property type="evidence" value="ECO:0007669"/>
    <property type="project" value="InterPro"/>
</dbReference>
<evidence type="ECO:0000313" key="5">
    <source>
        <dbReference type="EMBL" id="GFH58755.1"/>
    </source>
</evidence>
<comment type="similarity">
    <text evidence="1">Belongs to the methyltransferase superfamily.</text>
</comment>
<dbReference type="CDD" id="cd02440">
    <property type="entry name" value="AdoMet_MTases"/>
    <property type="match status" value="1"/>
</dbReference>
<proteinExistence type="inferred from homology"/>
<dbReference type="Pfam" id="PF08241">
    <property type="entry name" value="Methyltransf_11"/>
    <property type="match status" value="1"/>
</dbReference>